<evidence type="ECO:0000313" key="2">
    <source>
        <dbReference type="EMBL" id="VFK22757.1"/>
    </source>
</evidence>
<protein>
    <submittedName>
        <fullName evidence="2">Uncharacterized protein</fullName>
    </submittedName>
</protein>
<organism evidence="2">
    <name type="scientific">Candidatus Kentrum sp. LFY</name>
    <dbReference type="NCBI Taxonomy" id="2126342"/>
    <lineage>
        <taxon>Bacteria</taxon>
        <taxon>Pseudomonadati</taxon>
        <taxon>Pseudomonadota</taxon>
        <taxon>Gammaproteobacteria</taxon>
        <taxon>Candidatus Kentrum</taxon>
    </lineage>
</organism>
<gene>
    <name evidence="2" type="ORF">BECKLFY1418C_GA0070996_11267</name>
</gene>
<dbReference type="AlphaFoldDB" id="A0A450X0F8"/>
<evidence type="ECO:0000256" key="1">
    <source>
        <dbReference type="SAM" id="MobiDB-lite"/>
    </source>
</evidence>
<feature type="compositionally biased region" description="Polar residues" evidence="1">
    <location>
        <begin position="7"/>
        <end position="21"/>
    </location>
</feature>
<reference evidence="2" key="1">
    <citation type="submission" date="2019-02" db="EMBL/GenBank/DDBJ databases">
        <authorList>
            <person name="Gruber-Vodicka R. H."/>
            <person name="Seah K. B. B."/>
        </authorList>
    </citation>
    <scope>NUCLEOTIDE SEQUENCE</scope>
    <source>
        <strain evidence="2">BECK_BY7</strain>
    </source>
</reference>
<sequence length="88" mass="9680">MDALENSLGNSRNPHSVCSKTNGPLIVEAQTGDPFPIDDSRSSNLFEYPLRQGTVLTDGFDFEKMAIGSKAYGPEISRFSRRQSNPKS</sequence>
<feature type="region of interest" description="Disordered" evidence="1">
    <location>
        <begin position="1"/>
        <end position="21"/>
    </location>
</feature>
<proteinExistence type="predicted"/>
<name>A0A450X0F8_9GAMM</name>
<dbReference type="EMBL" id="CAADFN010000126">
    <property type="protein sequence ID" value="VFK22757.1"/>
    <property type="molecule type" value="Genomic_DNA"/>
</dbReference>
<accession>A0A450X0F8</accession>